<sequence>MVLIARSSSEGAWSIFTGRLLSGSTCEKDGNRSLDQTLYLNPVLSIPILGLSMVIPSSSDKLETLNELTQLRDSGFGRRRPRHGLRLLHWLARDCFSVDSALLCDPERGDYGFHYFKNSEYDLPVLREDHSYYEVGNLNLTNAQFLPIYVMENYQWNVAVSNSDRLILSVGPENIIDRIYATKHKGKGSFDSEHTYRISKGLMKVIKRSAMGSYSQNSSKTRTLNTVKELGAVKFGHRFPRHGLKLLHWLANNMVKFDNTRKMWAQQNPGNGDFGFHPFHNAERILPDPPFQSSYFEVGNLHVAGAQSLPFGEDQSGNSESNTDRIILSVDSRMLIGSVYITEHTPQNSQFSAKDTYLLSNNLIWSIKGEPLDNFVRQAGSAMGRNSKNPSKIRTLNTVQDLGSVKFGHRFPRHGLKLLHWLANNMVKFDNTRKMWAQQNPGNGDFGFHPFHNAERILPDPPFQSSYFDVGNLHVAGAQSLPFGEDQSGNSESNTDRIILSVDSRMLIGSVYITEHIPHSYKFSAKDTYLLSNNLIWSIKGEPLDNFVRQAGYVPGETNKKAPVSSTVQWDSGRKDFMRQAGYDRDETVPNKRALNESVSIHIPDESSVTFIEDEEEDLLQGHRVQRNFSTDHEDSNCCCCIIL</sequence>
<dbReference type="Proteomes" id="UP001152622">
    <property type="component" value="Chromosome 20"/>
</dbReference>
<organism evidence="1 2">
    <name type="scientific">Synaphobranchus kaupii</name>
    <name type="common">Kaup's arrowtooth eel</name>
    <dbReference type="NCBI Taxonomy" id="118154"/>
    <lineage>
        <taxon>Eukaryota</taxon>
        <taxon>Metazoa</taxon>
        <taxon>Chordata</taxon>
        <taxon>Craniata</taxon>
        <taxon>Vertebrata</taxon>
        <taxon>Euteleostomi</taxon>
        <taxon>Actinopterygii</taxon>
        <taxon>Neopterygii</taxon>
        <taxon>Teleostei</taxon>
        <taxon>Anguilliformes</taxon>
        <taxon>Synaphobranchidae</taxon>
        <taxon>Synaphobranchus</taxon>
    </lineage>
</organism>
<dbReference type="OrthoDB" id="8446997at2759"/>
<comment type="caution">
    <text evidence="1">The sequence shown here is derived from an EMBL/GenBank/DDBJ whole genome shotgun (WGS) entry which is preliminary data.</text>
</comment>
<evidence type="ECO:0000313" key="2">
    <source>
        <dbReference type="Proteomes" id="UP001152622"/>
    </source>
</evidence>
<accession>A0A9Q1IDS6</accession>
<dbReference type="EMBL" id="JAINUF010000020">
    <property type="protein sequence ID" value="KAJ8335957.1"/>
    <property type="molecule type" value="Genomic_DNA"/>
</dbReference>
<protein>
    <submittedName>
        <fullName evidence="1">Uncharacterized protein</fullName>
    </submittedName>
</protein>
<reference evidence="1" key="1">
    <citation type="journal article" date="2023" name="Science">
        <title>Genome structures resolve the early diversification of teleost fishes.</title>
        <authorList>
            <person name="Parey E."/>
            <person name="Louis A."/>
            <person name="Montfort J."/>
            <person name="Bouchez O."/>
            <person name="Roques C."/>
            <person name="Iampietro C."/>
            <person name="Lluch J."/>
            <person name="Castinel A."/>
            <person name="Donnadieu C."/>
            <person name="Desvignes T."/>
            <person name="Floi Bucao C."/>
            <person name="Jouanno E."/>
            <person name="Wen M."/>
            <person name="Mejri S."/>
            <person name="Dirks R."/>
            <person name="Jansen H."/>
            <person name="Henkel C."/>
            <person name="Chen W.J."/>
            <person name="Zahm M."/>
            <person name="Cabau C."/>
            <person name="Klopp C."/>
            <person name="Thompson A.W."/>
            <person name="Robinson-Rechavi M."/>
            <person name="Braasch I."/>
            <person name="Lecointre G."/>
            <person name="Bobe J."/>
            <person name="Postlethwait J.H."/>
            <person name="Berthelot C."/>
            <person name="Roest Crollius H."/>
            <person name="Guiguen Y."/>
        </authorList>
    </citation>
    <scope>NUCLEOTIDE SEQUENCE</scope>
    <source>
        <strain evidence="1">WJC10195</strain>
    </source>
</reference>
<dbReference type="PANTHER" id="PTHR38706">
    <property type="entry name" value="SI:CH211-198C19.1-RELATED"/>
    <property type="match status" value="1"/>
</dbReference>
<name>A0A9Q1IDS6_SYNKA</name>
<evidence type="ECO:0000313" key="1">
    <source>
        <dbReference type="EMBL" id="KAJ8335957.1"/>
    </source>
</evidence>
<proteinExistence type="predicted"/>
<dbReference type="AlphaFoldDB" id="A0A9Q1IDS6"/>
<keyword evidence="2" id="KW-1185">Reference proteome</keyword>
<dbReference type="PANTHER" id="PTHR38706:SF2">
    <property type="match status" value="1"/>
</dbReference>
<gene>
    <name evidence="1" type="ORF">SKAU_G00392990</name>
</gene>